<dbReference type="SUPFAM" id="SSF82895">
    <property type="entry name" value="TSP-1 type 1 repeat"/>
    <property type="match status" value="8"/>
</dbReference>
<dbReference type="InterPro" id="IPR000884">
    <property type="entry name" value="TSP1_rpt"/>
</dbReference>
<feature type="domain" description="Spondin-like TSP1" evidence="5">
    <location>
        <begin position="1052"/>
        <end position="1104"/>
    </location>
</feature>
<dbReference type="Gene3D" id="2.20.100.10">
    <property type="entry name" value="Thrombospondin type-1 (TSP1) repeat"/>
    <property type="match status" value="9"/>
</dbReference>
<feature type="domain" description="Spondin-like TSP1" evidence="5">
    <location>
        <begin position="802"/>
        <end position="843"/>
    </location>
</feature>
<dbReference type="InterPro" id="IPR036383">
    <property type="entry name" value="TSP1_rpt_sf"/>
</dbReference>
<accession>A0AAE0TLP2</accession>
<dbReference type="Pfam" id="PF19030">
    <property type="entry name" value="TSP1_ADAMTS"/>
    <property type="match status" value="3"/>
</dbReference>
<feature type="domain" description="Spondin-like TSP1" evidence="5">
    <location>
        <begin position="276"/>
        <end position="339"/>
    </location>
</feature>
<gene>
    <name evidence="6" type="ORF">CHS0354_016588</name>
</gene>
<keyword evidence="1" id="KW-0732">Signal</keyword>
<reference evidence="6" key="3">
    <citation type="submission" date="2023-05" db="EMBL/GenBank/DDBJ databases">
        <authorList>
            <person name="Smith C.H."/>
        </authorList>
    </citation>
    <scope>NUCLEOTIDE SEQUENCE</scope>
    <source>
        <strain evidence="6">CHS0354</strain>
        <tissue evidence="6">Mantle</tissue>
    </source>
</reference>
<evidence type="ECO:0000256" key="1">
    <source>
        <dbReference type="ARBA" id="ARBA00022729"/>
    </source>
</evidence>
<protein>
    <recommendedName>
        <fullName evidence="5">Spondin-like TSP1 domain-containing protein</fullName>
    </recommendedName>
</protein>
<organism evidence="6 7">
    <name type="scientific">Potamilus streckersoni</name>
    <dbReference type="NCBI Taxonomy" id="2493646"/>
    <lineage>
        <taxon>Eukaryota</taxon>
        <taxon>Metazoa</taxon>
        <taxon>Spiralia</taxon>
        <taxon>Lophotrochozoa</taxon>
        <taxon>Mollusca</taxon>
        <taxon>Bivalvia</taxon>
        <taxon>Autobranchia</taxon>
        <taxon>Heteroconchia</taxon>
        <taxon>Palaeoheterodonta</taxon>
        <taxon>Unionida</taxon>
        <taxon>Unionoidea</taxon>
        <taxon>Unionidae</taxon>
        <taxon>Ambleminae</taxon>
        <taxon>Lampsilini</taxon>
        <taxon>Potamilus</taxon>
    </lineage>
</organism>
<dbReference type="GO" id="GO:0030036">
    <property type="term" value="P:actin cytoskeleton organization"/>
    <property type="evidence" value="ECO:0007669"/>
    <property type="project" value="TreeGrafter"/>
</dbReference>
<keyword evidence="7" id="KW-1185">Reference proteome</keyword>
<dbReference type="EMBL" id="JAEAOA010001023">
    <property type="protein sequence ID" value="KAK3612199.1"/>
    <property type="molecule type" value="Genomic_DNA"/>
</dbReference>
<evidence type="ECO:0000256" key="3">
    <source>
        <dbReference type="ARBA" id="ARBA00023180"/>
    </source>
</evidence>
<dbReference type="InterPro" id="IPR044004">
    <property type="entry name" value="TSP1_spondin_dom"/>
</dbReference>
<evidence type="ECO:0000313" key="7">
    <source>
        <dbReference type="Proteomes" id="UP001195483"/>
    </source>
</evidence>
<evidence type="ECO:0000313" key="6">
    <source>
        <dbReference type="EMBL" id="KAK3612199.1"/>
    </source>
</evidence>
<keyword evidence="3" id="KW-0325">Glycoprotein</keyword>
<dbReference type="Proteomes" id="UP001195483">
    <property type="component" value="Unassembled WGS sequence"/>
</dbReference>
<dbReference type="FunFam" id="2.20.100.10:FF:000134">
    <property type="entry name" value="Uncharacterized protein"/>
    <property type="match status" value="1"/>
</dbReference>
<evidence type="ECO:0000259" key="5">
    <source>
        <dbReference type="Pfam" id="PF19028"/>
    </source>
</evidence>
<dbReference type="InterPro" id="IPR051418">
    <property type="entry name" value="Spondin/Thrombospondin_T1"/>
</dbReference>
<dbReference type="FunFam" id="2.20.100.10:FF:000019">
    <property type="entry name" value="Thrombospondin type 1 domain containing 7A"/>
    <property type="match status" value="4"/>
</dbReference>
<keyword evidence="2" id="KW-1015">Disulfide bond</keyword>
<proteinExistence type="predicted"/>
<name>A0AAE0TLP2_9BIVA</name>
<feature type="domain" description="Spondin-like TSP1" evidence="5">
    <location>
        <begin position="532"/>
        <end position="588"/>
    </location>
</feature>
<dbReference type="PROSITE" id="PS50092">
    <property type="entry name" value="TSP1"/>
    <property type="match status" value="9"/>
</dbReference>
<feature type="domain" description="Spondin-like TSP1" evidence="5">
    <location>
        <begin position="1169"/>
        <end position="1228"/>
    </location>
</feature>
<dbReference type="Pfam" id="PF19028">
    <property type="entry name" value="TSP1_spondin"/>
    <property type="match status" value="5"/>
</dbReference>
<dbReference type="GO" id="GO:0005886">
    <property type="term" value="C:plasma membrane"/>
    <property type="evidence" value="ECO:0007669"/>
    <property type="project" value="TreeGrafter"/>
</dbReference>
<comment type="caution">
    <text evidence="6">The sequence shown here is derived from an EMBL/GenBank/DDBJ whole genome shotgun (WGS) entry which is preliminary data.</text>
</comment>
<sequence length="1982" mass="221618">MACSFFESKPVTEQVCQIKCPQDCVVSKFTPWSQCDNCIRVNSTKLRSIIVPPANGGTECPPFSEMSPCLNCSDSYTYKIGPFEKCIPFDDQKIKKVHPLIGYQRRTIECLHSYGPSVNLRYCTDSISILDTNILTTIQTCIIPQDCIVSEWSAWKPINGSCIDHLGNKRPGYMTRTRSVIQIPMGSGKSCPELENHFEVKGSVDTLCPRAKWMTSSWGECETSSGSYQCKAGLLTRSAICVEEDDGYLKPVPESKCPIERPLTSQVCRAQCNLDCTVSQWTVWSECKVTDCELYIRRRRTNEGTGQRYRTREVLTPSEVHGEPCPHLSETQTCDPQPCYQWNVTVASCILLNPNSPHQCGLGQAYRTIACINKFNHRVADSLCQELAEHPDGKEDCNIPCPNDCILSQWSLWTECPNLCQEGHKQPAIRTRYRTILARSSQDGAPCPPSRLLQEEELCPTTIQCAVYVWQTDPWEEPCEATDMKKRCGNGVMKRHVNCYNEQGQPVNDQRCTLDVKPAETKTCTVPCPIDCKLTEYSDWSPCTTTCWEAKQVVSVQTRQRFILQQAQYGGAPCPEKLTEAQQCTDLPLCHGYYWDTEEWSDCILPPRVPYCGKGLQARNVTCKSENGTSVSFNLCIRHSGLIPLISKPCYRSCNDECLFTEWSEWSICVDGCNGKRFRTRSLIDDPVKNVPLHCRNRMLYPIDEFERCLCDVPQPVPVGNWSECILEMSDDPSYSKGTRSFQGYRTGYQAPYEGIHAICGSGKQYKVLACQNDIGEIEPASHCSHMSYEEEVCIIPCPVDCVMSDWSPWSDCSTSCGTGAQIRYRHIKQIPSDGGRPCPKLDDVGMKETQTRICRSDCIKFVWKAYEWSMCVSFNKTICGEGSQTRSVRCEAVSADGQMVDKVDSKKCQAHQQPVDKQSCYAACVSDCVLSDWSEWSLCKESCDDNMHYQVRKRQIMRRPYPIHRCNSSLEESRLCLKGDNCIEYRWEFSEWTSCLINSGLDECGVGHMQRHAICKNHFHEEVEHYMCEKVLGPVYDPLVASCQVPCDTDCLLTHWTSWNECSHTCGLGTSYRTRAIVQEPQGNGRACPASLQQHKPCLNQGCYSWVVSPWSECTTEVGVCGYGVQTRNVTCVASNGLPVNASRCPPDLNVVVTQTQMSCQVPCPGECVMSQWSEWSDCHVSCIDLNQGYNRGIQSRSRAILLYPIMSSSPCPDQLWESKPCTASKCYTFEWKVTPWNKGNSRSVTCLRSDGLEVTGGCINPKPRVLLTCDPPCIVSHSYCNDTNHCTCYPPLLPVYTNSGHLTSCLDKVSNQTAAVLVSTPKIQQANGEEENLGTVECLAGDKRCSPALSTWIYAVVAAATILIIVLSVVLYRASEYFHKGPRPRRREEQNSFGSITDGDVVAVLASNNVQSSFHSERNLTCNHNSASDVTTVKACNDETGSIISVDHTPSDIVGAHTVASCLHAVTSSELVSDFIRMHNTLPACSMLSSSDVPLYSSVHSKYLSPLINTSQSKHLEQGHLKKDIPKILVTDCAHNTYYSDSEVMYSFPHHCMNSLGDSRHKELSELSFHETKHFKAEDLKMQSDTGETEIQSEGGYELDGIPLRMIDSNSLLDDVMEEMAHKVEEKSIDESTAETGFESIDNDKIMMTIPTMVDIVESHGRSESDINPFIAGSAEKVKTNDCHPSYLQVRDSASSNSTGTISIPVPKLNFFHLEKMGNHASYLDHDAELTPTLSHRQPETDHLLYPSMTKCALLNSFNVAELFQENCLKYNSIDTEPSTSSPVPLTSVSCESLHSSDENDLTSDVSLGKELKWEKKSPKEIGVPPRNIAINSLTRRKQKQSFLKHSSSEMKDSGVSITSNETTPHEVSEVKLNKPSRILSLKKKKGHVLIGVIINERDDGKQSEPEGFEHFEIDSQDGSMKEQRVISETWEETPLMVNGTKGKSHSKTDRRMAANSLASRNLKVLSSAETKRLLFASKN</sequence>
<evidence type="ECO:0000256" key="4">
    <source>
        <dbReference type="SAM" id="MobiDB-lite"/>
    </source>
</evidence>
<dbReference type="SMART" id="SM00209">
    <property type="entry name" value="TSP1"/>
    <property type="match status" value="14"/>
</dbReference>
<dbReference type="PANTHER" id="PTHR11311:SF30">
    <property type="entry name" value="SPONDIN-LIKE TSP1 DOMAIN-CONTAINING PROTEIN"/>
    <property type="match status" value="1"/>
</dbReference>
<reference evidence="6" key="2">
    <citation type="journal article" date="2021" name="Genome Biol. Evol.">
        <title>Developing a high-quality reference genome for a parasitic bivalve with doubly uniparental inheritance (Bivalvia: Unionida).</title>
        <authorList>
            <person name="Smith C.H."/>
        </authorList>
    </citation>
    <scope>NUCLEOTIDE SEQUENCE</scope>
    <source>
        <strain evidence="6">CHS0354</strain>
        <tissue evidence="6">Mantle</tissue>
    </source>
</reference>
<feature type="region of interest" description="Disordered" evidence="4">
    <location>
        <begin position="1844"/>
        <end position="1872"/>
    </location>
</feature>
<reference evidence="6" key="1">
    <citation type="journal article" date="2021" name="Genome Biol. Evol.">
        <title>A High-Quality Reference Genome for a Parasitic Bivalve with Doubly Uniparental Inheritance (Bivalvia: Unionida).</title>
        <authorList>
            <person name="Smith C.H."/>
        </authorList>
    </citation>
    <scope>NUCLEOTIDE SEQUENCE</scope>
    <source>
        <strain evidence="6">CHS0354</strain>
    </source>
</reference>
<dbReference type="PANTHER" id="PTHR11311">
    <property type="entry name" value="SPONDIN"/>
    <property type="match status" value="1"/>
</dbReference>
<evidence type="ECO:0000256" key="2">
    <source>
        <dbReference type="ARBA" id="ARBA00023157"/>
    </source>
</evidence>
<dbReference type="Pfam" id="PF00090">
    <property type="entry name" value="TSP_1"/>
    <property type="match status" value="2"/>
</dbReference>